<dbReference type="CDD" id="cd18139">
    <property type="entry name" value="HLD_clamp_RarA"/>
    <property type="match status" value="1"/>
</dbReference>
<dbReference type="GO" id="GO:0005524">
    <property type="term" value="F:ATP binding"/>
    <property type="evidence" value="ECO:0007669"/>
    <property type="project" value="UniProtKB-KW"/>
</dbReference>
<dbReference type="InterPro" id="IPR021886">
    <property type="entry name" value="MgsA_C"/>
</dbReference>
<evidence type="ECO:0000313" key="11">
    <source>
        <dbReference type="Proteomes" id="UP000265120"/>
    </source>
</evidence>
<dbReference type="GeneID" id="103396269"/>
<dbReference type="GO" id="GO:0006261">
    <property type="term" value="P:DNA-templated DNA replication"/>
    <property type="evidence" value="ECO:0007669"/>
    <property type="project" value="TreeGrafter"/>
</dbReference>
<dbReference type="FunFam" id="1.10.3710.10:FF:000002">
    <property type="entry name" value="ATPase WRNIP1 isoform 1"/>
    <property type="match status" value="1"/>
</dbReference>
<keyword evidence="4 7" id="KW-0863">Zinc-finger</keyword>
<comment type="similarity">
    <text evidence="1">Belongs to the AAA ATPase family. RarA/MGS1/WRNIP1 subfamily.</text>
</comment>
<dbReference type="RefSeq" id="XP_008332510.1">
    <property type="nucleotide sequence ID" value="XM_008334288.3"/>
</dbReference>
<dbReference type="Proteomes" id="UP000265120">
    <property type="component" value="Chromosome 20"/>
</dbReference>
<evidence type="ECO:0000256" key="1">
    <source>
        <dbReference type="ARBA" id="ARBA00008959"/>
    </source>
</evidence>
<organism evidence="10 11">
    <name type="scientific">Cynoglossus semilaevis</name>
    <name type="common">Tongue sole</name>
    <dbReference type="NCBI Taxonomy" id="244447"/>
    <lineage>
        <taxon>Eukaryota</taxon>
        <taxon>Metazoa</taxon>
        <taxon>Chordata</taxon>
        <taxon>Craniata</taxon>
        <taxon>Vertebrata</taxon>
        <taxon>Euteleostomi</taxon>
        <taxon>Actinopterygii</taxon>
        <taxon>Neopterygii</taxon>
        <taxon>Teleostei</taxon>
        <taxon>Neoteleostei</taxon>
        <taxon>Acanthomorphata</taxon>
        <taxon>Carangaria</taxon>
        <taxon>Pleuronectiformes</taxon>
        <taxon>Pleuronectoidei</taxon>
        <taxon>Cynoglossidae</taxon>
        <taxon>Cynoglossinae</taxon>
        <taxon>Cynoglossus</taxon>
    </lineage>
</organism>
<feature type="compositionally biased region" description="Basic and acidic residues" evidence="8">
    <location>
        <begin position="53"/>
        <end position="68"/>
    </location>
</feature>
<protein>
    <submittedName>
        <fullName evidence="10">WRN helicase interacting protein 1</fullName>
    </submittedName>
</protein>
<dbReference type="GO" id="GO:0003677">
    <property type="term" value="F:DNA binding"/>
    <property type="evidence" value="ECO:0007669"/>
    <property type="project" value="InterPro"/>
</dbReference>
<dbReference type="Gene3D" id="1.10.8.60">
    <property type="match status" value="1"/>
</dbReference>
<dbReference type="CTD" id="56897"/>
<proteinExistence type="inferred from homology"/>
<dbReference type="Pfam" id="PF00004">
    <property type="entry name" value="AAA"/>
    <property type="match status" value="1"/>
</dbReference>
<evidence type="ECO:0000256" key="6">
    <source>
        <dbReference type="ARBA" id="ARBA00023204"/>
    </source>
</evidence>
<dbReference type="GO" id="GO:0016887">
    <property type="term" value="F:ATP hydrolysis activity"/>
    <property type="evidence" value="ECO:0007669"/>
    <property type="project" value="InterPro"/>
</dbReference>
<dbReference type="SMART" id="SM00382">
    <property type="entry name" value="AAA"/>
    <property type="match status" value="1"/>
</dbReference>
<dbReference type="Gene3D" id="3.40.50.300">
    <property type="entry name" value="P-loop containing nucleotide triphosphate hydrolases"/>
    <property type="match status" value="1"/>
</dbReference>
<dbReference type="GO" id="GO:0017116">
    <property type="term" value="F:single-stranded DNA helicase activity"/>
    <property type="evidence" value="ECO:0007669"/>
    <property type="project" value="TreeGrafter"/>
</dbReference>
<evidence type="ECO:0000256" key="4">
    <source>
        <dbReference type="ARBA" id="ARBA00022771"/>
    </source>
</evidence>
<dbReference type="InterPro" id="IPR027417">
    <property type="entry name" value="P-loop_NTPase"/>
</dbReference>
<reference evidence="10" key="3">
    <citation type="submission" date="2025-09" db="UniProtKB">
        <authorList>
            <consortium name="Ensembl"/>
        </authorList>
    </citation>
    <scope>IDENTIFICATION</scope>
</reference>
<evidence type="ECO:0000256" key="5">
    <source>
        <dbReference type="ARBA" id="ARBA00022833"/>
    </source>
</evidence>
<reference evidence="10" key="2">
    <citation type="submission" date="2025-08" db="UniProtKB">
        <authorList>
            <consortium name="Ensembl"/>
        </authorList>
    </citation>
    <scope>IDENTIFICATION</scope>
</reference>
<dbReference type="PANTHER" id="PTHR13779:SF7">
    <property type="entry name" value="ATPASE WRNIP1"/>
    <property type="match status" value="1"/>
</dbReference>
<dbReference type="Gene3D" id="1.20.272.10">
    <property type="match status" value="1"/>
</dbReference>
<dbReference type="InterPro" id="IPR003593">
    <property type="entry name" value="AAA+_ATPase"/>
</dbReference>
<dbReference type="Pfam" id="PF12002">
    <property type="entry name" value="MgsA_C"/>
    <property type="match status" value="1"/>
</dbReference>
<dbReference type="CDD" id="cd00009">
    <property type="entry name" value="AAA"/>
    <property type="match status" value="1"/>
</dbReference>
<dbReference type="GeneTree" id="ENSGT00390000008538"/>
<dbReference type="Gene3D" id="3.30.160.60">
    <property type="entry name" value="Classic Zinc Finger"/>
    <property type="match status" value="1"/>
</dbReference>
<feature type="domain" description="UBZ4-type" evidence="9">
    <location>
        <begin position="12"/>
        <end position="39"/>
    </location>
</feature>
<dbReference type="SUPFAM" id="SSF52540">
    <property type="entry name" value="P-loop containing nucleoside triphosphate hydrolases"/>
    <property type="match status" value="1"/>
</dbReference>
<evidence type="ECO:0000256" key="3">
    <source>
        <dbReference type="ARBA" id="ARBA00022763"/>
    </source>
</evidence>
<dbReference type="GO" id="GO:0005634">
    <property type="term" value="C:nucleus"/>
    <property type="evidence" value="ECO:0007669"/>
    <property type="project" value="TreeGrafter"/>
</dbReference>
<dbReference type="SMART" id="SM00734">
    <property type="entry name" value="ZnF_Rad18"/>
    <property type="match status" value="1"/>
</dbReference>
<feature type="region of interest" description="Disordered" evidence="8">
    <location>
        <begin position="43"/>
        <end position="77"/>
    </location>
</feature>
<dbReference type="OrthoDB" id="10265467at2759"/>
<dbReference type="Gene3D" id="1.10.3710.10">
    <property type="entry name" value="DNA polymerase III clamp loader subunits, C-terminal domain"/>
    <property type="match status" value="1"/>
</dbReference>
<dbReference type="SUPFAM" id="SSF48019">
    <property type="entry name" value="post-AAA+ oligomerization domain-like"/>
    <property type="match status" value="1"/>
</dbReference>
<dbReference type="GO" id="GO:0000731">
    <property type="term" value="P:DNA synthesis involved in DNA repair"/>
    <property type="evidence" value="ECO:0007669"/>
    <property type="project" value="TreeGrafter"/>
</dbReference>
<dbReference type="GO" id="GO:0008270">
    <property type="term" value="F:zinc ion binding"/>
    <property type="evidence" value="ECO:0007669"/>
    <property type="project" value="UniProtKB-KW"/>
</dbReference>
<dbReference type="Ensembl" id="ENSCSET00000015393.1">
    <property type="protein sequence ID" value="ENSCSEP00000015207.1"/>
    <property type="gene ID" value="ENSCSEG00000009773.1"/>
</dbReference>
<evidence type="ECO:0000256" key="8">
    <source>
        <dbReference type="SAM" id="MobiDB-lite"/>
    </source>
</evidence>
<evidence type="ECO:0000259" key="9">
    <source>
        <dbReference type="PROSITE" id="PS51908"/>
    </source>
</evidence>
<dbReference type="InterPro" id="IPR051314">
    <property type="entry name" value="AAA_ATPase_RarA/MGS1/WRNIP1"/>
</dbReference>
<dbReference type="InterPro" id="IPR008921">
    <property type="entry name" value="DNA_pol3_clamp-load_cplx_C"/>
</dbReference>
<dbReference type="GO" id="GO:0008047">
    <property type="term" value="F:enzyme activator activity"/>
    <property type="evidence" value="ECO:0007669"/>
    <property type="project" value="TreeGrafter"/>
</dbReference>
<keyword evidence="6 7" id="KW-0234">DNA repair</keyword>
<dbReference type="PROSITE" id="PS51908">
    <property type="entry name" value="ZF_UBZ4"/>
    <property type="match status" value="1"/>
</dbReference>
<accession>A0A3P8VLI2</accession>
<evidence type="ECO:0000313" key="10">
    <source>
        <dbReference type="Ensembl" id="ENSCSEP00000015207.1"/>
    </source>
</evidence>
<dbReference type="PANTHER" id="PTHR13779">
    <property type="entry name" value="WERNER HELICASE-INTERACTING PROTEIN 1 FAMILY MEMBER"/>
    <property type="match status" value="1"/>
</dbReference>
<dbReference type="InterPro" id="IPR006642">
    <property type="entry name" value="Rad18_UBZ4"/>
</dbReference>
<dbReference type="FunFam" id="3.40.50.300:FF:000137">
    <property type="entry name" value="Replication-associated recombination protein A"/>
    <property type="match status" value="1"/>
</dbReference>
<feature type="region of interest" description="Disordered" evidence="8">
    <location>
        <begin position="126"/>
        <end position="148"/>
    </location>
</feature>
<keyword evidence="11" id="KW-1185">Reference proteome</keyword>
<name>A0A3P8VLI2_CYNSE</name>
<dbReference type="AlphaFoldDB" id="A0A3P8VLI2"/>
<evidence type="ECO:0000256" key="2">
    <source>
        <dbReference type="ARBA" id="ARBA00022723"/>
    </source>
</evidence>
<evidence type="ECO:0000256" key="7">
    <source>
        <dbReference type="PROSITE-ProRule" id="PRU01256"/>
    </source>
</evidence>
<keyword evidence="3 7" id="KW-0227">DNA damage</keyword>
<sequence>MADPMTLTAVECVQCPVCFKNFGPAEINGHLDECLLIVGAVDSDQSPSVDSGPPEKKQRFRRNGDAEAPRSPCVNNTTGPTMFSLFNNNKNKSPLNNGSLSNKQAAAAATATKVSKGIKRGVDQLDEAAEPGPSGEETVKNPTAVSVGQRPGLSLRSLLTLDKPLAEMLRPNSLDEYFGQSKVIGEQTLIRSLLDTQDIPSLILWGPPGCGKTTLANIIASTSKKNGTARFVKLSATSTSTNEVREVIKQAQNELRLCKRRTILFIDEIHRFNKSQQDTFLPHVECGTITLIGATTENPSFQVNAALLSRCRVLVLHKLSVDSMGAILDRALTTLGIKVLERDQENSKNLDQTDEQKTNVYIEQKALDTIAYLCDGDARAGLNSLQLAVQAQVNLCRSRMPSQHGSLQKIVVKEDHVKEGLQRSHILYDKAGLSDPAALPQAVSAFQACHFIGMPECEVILAQCVVYMAQAPKSVEIYKAYNNVKACLRNHKGPLPSVPLHLRNAPTQLMKQLGYAKGYKYNPAFSGPVEQEYLPEELRDVDFFTWSPPES</sequence>
<keyword evidence="2" id="KW-0479">Metal-binding</keyword>
<reference evidence="10 11" key="1">
    <citation type="journal article" date="2014" name="Nat. Genet.">
        <title>Whole-genome sequence of a flatfish provides insights into ZW sex chromosome evolution and adaptation to a benthic lifestyle.</title>
        <authorList>
            <person name="Chen S."/>
            <person name="Zhang G."/>
            <person name="Shao C."/>
            <person name="Huang Q."/>
            <person name="Liu G."/>
            <person name="Zhang P."/>
            <person name="Song W."/>
            <person name="An N."/>
            <person name="Chalopin D."/>
            <person name="Volff J.N."/>
            <person name="Hong Y."/>
            <person name="Li Q."/>
            <person name="Sha Z."/>
            <person name="Zhou H."/>
            <person name="Xie M."/>
            <person name="Yu Q."/>
            <person name="Liu Y."/>
            <person name="Xiang H."/>
            <person name="Wang N."/>
            <person name="Wu K."/>
            <person name="Yang C."/>
            <person name="Zhou Q."/>
            <person name="Liao X."/>
            <person name="Yang L."/>
            <person name="Hu Q."/>
            <person name="Zhang J."/>
            <person name="Meng L."/>
            <person name="Jin L."/>
            <person name="Tian Y."/>
            <person name="Lian J."/>
            <person name="Yang J."/>
            <person name="Miao G."/>
            <person name="Liu S."/>
            <person name="Liang Z."/>
            <person name="Yan F."/>
            <person name="Li Y."/>
            <person name="Sun B."/>
            <person name="Zhang H."/>
            <person name="Zhang J."/>
            <person name="Zhu Y."/>
            <person name="Du M."/>
            <person name="Zhao Y."/>
            <person name="Schartl M."/>
            <person name="Tang Q."/>
            <person name="Wang J."/>
        </authorList>
    </citation>
    <scope>NUCLEOTIDE SEQUENCE</scope>
</reference>
<dbReference type="InterPro" id="IPR003959">
    <property type="entry name" value="ATPase_AAA_core"/>
</dbReference>
<keyword evidence="5" id="KW-0862">Zinc</keyword>